<dbReference type="Ensembl" id="ENST00000706262.1">
    <property type="protein sequence ID" value="ENSP00000516309.1"/>
    <property type="gene ID" value="ENSG00000135837.19"/>
</dbReference>
<reference evidence="2 3" key="1">
    <citation type="journal article" date="2001" name="Nature">
        <title>Initial sequencing and analysis of the human genome.</title>
        <authorList>
            <consortium name="International Human Genome Sequencing Consortium"/>
            <person name="Lander E.S."/>
            <person name="Linton L.M."/>
            <person name="Birren B."/>
            <person name="Nusbaum C."/>
            <person name="Zody M.C."/>
            <person name="Baldwin J."/>
            <person name="Devon K."/>
            <person name="Dewar K."/>
            <person name="Doyle M."/>
            <person name="FitzHugh W."/>
            <person name="Funke R."/>
            <person name="Gage D."/>
            <person name="Harris K."/>
            <person name="Heaford A."/>
            <person name="Howland J."/>
            <person name="Kann L."/>
            <person name="Lehoczky J."/>
            <person name="LeVine R."/>
            <person name="McEwan P."/>
            <person name="McKernan K."/>
            <person name="Meldrim J."/>
            <person name="Mesirov J.P."/>
            <person name="Miranda C."/>
            <person name="Morris W."/>
            <person name="Naylor J."/>
            <person name="Raymond C."/>
            <person name="Rosetti M."/>
            <person name="Santos R."/>
            <person name="Sheridan A."/>
            <person name="Sougnez C."/>
            <person name="Stange-Thomann N."/>
            <person name="Stojanovic N."/>
            <person name="Subramanian A."/>
            <person name="Wyman D."/>
            <person name="Rogers J."/>
            <person name="Sulston J."/>
            <person name="Ainscough R."/>
            <person name="Beck S."/>
            <person name="Bentley D."/>
            <person name="Burton J."/>
            <person name="Clee C."/>
            <person name="Carter N."/>
            <person name="Coulson A."/>
            <person name="Deadman R."/>
            <person name="Deloukas P."/>
            <person name="Dunham A."/>
            <person name="Dunham I."/>
            <person name="Durbin R."/>
            <person name="French L."/>
            <person name="Grafham D."/>
            <person name="Gregory S."/>
            <person name="Hubbard T."/>
            <person name="Humphray S."/>
            <person name="Hunt A."/>
            <person name="Jones M."/>
            <person name="Lloyd C."/>
            <person name="McMurray A."/>
            <person name="Matthews L."/>
            <person name="Mercer S."/>
            <person name="Milne S."/>
            <person name="Mullikin J.C."/>
            <person name="Mungall A."/>
            <person name="Plumb R."/>
            <person name="Ross M."/>
            <person name="Shownkeen R."/>
            <person name="Sims S."/>
            <person name="Waterston R.H."/>
            <person name="Wilson R.K."/>
            <person name="Hillier L.W."/>
            <person name="McPherson J.D."/>
            <person name="Marra M.A."/>
            <person name="Mardis E.R."/>
            <person name="Fulton L.A."/>
            <person name="Chinwalla A.T."/>
            <person name="Pepin K.H."/>
            <person name="Gish W.R."/>
            <person name="Chissoe S.L."/>
            <person name="Wendl M.C."/>
            <person name="Delehaunty K.D."/>
            <person name="Miner T.L."/>
            <person name="Delehaunty A."/>
            <person name="Kramer J.B."/>
            <person name="Cook L.L."/>
            <person name="Fulton R.S."/>
            <person name="Johnson D.L."/>
            <person name="Minx P.J."/>
            <person name="Clifton S.W."/>
            <person name="Hawkins T."/>
            <person name="Branscomb E."/>
            <person name="Predki P."/>
            <person name="Richardson P."/>
            <person name="Wenning S."/>
            <person name="Slezak T."/>
            <person name="Doggett N."/>
            <person name="Cheng J.F."/>
            <person name="Olsen A."/>
            <person name="Lucas S."/>
            <person name="Elkin C."/>
            <person name="Uberbacher E."/>
            <person name="Frazier M."/>
            <person name="Gibbs R.A."/>
            <person name="Muzny D.M."/>
            <person name="Scherer S.E."/>
            <person name="Bouck J.B."/>
            <person name="Sodergren E.J."/>
            <person name="Worley K.C."/>
            <person name="Rives C.M."/>
            <person name="Gorrell J.H."/>
            <person name="Metzker M.L."/>
            <person name="Naylor S.L."/>
            <person name="Kucherlapati R.S."/>
            <person name="Nelson D.L."/>
            <person name="Weinstock G.M."/>
            <person name="Sakaki Y."/>
            <person name="Fujiyama A."/>
            <person name="Hattori M."/>
            <person name="Yada T."/>
            <person name="Toyoda A."/>
            <person name="Itoh T."/>
            <person name="Kawagoe C."/>
            <person name="Watanabe H."/>
            <person name="Totoki Y."/>
            <person name="Taylor T."/>
            <person name="Weissenbach J."/>
            <person name="Heilig R."/>
            <person name="Saurin W."/>
            <person name="Artiguenave F."/>
            <person name="Brottier P."/>
            <person name="Bruls T."/>
            <person name="Pelletier E."/>
            <person name="Robert C."/>
            <person name="Wincker P."/>
            <person name="Smith D.R."/>
            <person name="Doucette-Stamm L."/>
            <person name="Rubenfield M."/>
            <person name="Weinstock K."/>
            <person name="Lee H.M."/>
            <person name="Dubois J."/>
            <person name="Rosenthal A."/>
            <person name="Platzer M."/>
            <person name="Nyakatura G."/>
            <person name="Taudien S."/>
            <person name="Rump A."/>
            <person name="Yang H."/>
            <person name="Yu J."/>
            <person name="Wang J."/>
            <person name="Huang G."/>
            <person name="Gu J."/>
            <person name="Hood L."/>
            <person name="Rowen L."/>
            <person name="Madan A."/>
            <person name="Qin S."/>
            <person name="Davis R.W."/>
            <person name="Federspiel N.A."/>
            <person name="Abola A.P."/>
            <person name="Proctor M.J."/>
            <person name="Myers R.M."/>
            <person name="Schmutz J."/>
            <person name="Dickson M."/>
            <person name="Grimwood J."/>
            <person name="Cox D.R."/>
            <person name="Olson M.V."/>
            <person name="Kaul R."/>
            <person name="Raymond C."/>
            <person name="Shimizu N."/>
            <person name="Kawasaki K."/>
            <person name="Minoshima S."/>
            <person name="Evans G.A."/>
            <person name="Athanasiou M."/>
            <person name="Schultz R."/>
            <person name="Roe B.A."/>
            <person name="Chen F."/>
            <person name="Pan H."/>
            <person name="Ramser J."/>
            <person name="Lehrach H."/>
            <person name="Reinhardt R."/>
            <person name="McCombie W.R."/>
            <person name="de la Bastide M."/>
            <person name="Dedhia N."/>
            <person name="Blocker H."/>
            <person name="Hornischer K."/>
            <person name="Nordsiek G."/>
            <person name="Agarwala R."/>
            <person name="Aravind L."/>
            <person name="Bailey J.A."/>
            <person name="Bateman A."/>
            <person name="Batzoglou S."/>
            <person name="Birney E."/>
            <person name="Bork P."/>
            <person name="Brown D.G."/>
            <person name="Burge C.B."/>
            <person name="Cerutti L."/>
            <person name="Chen H.C."/>
            <person name="Church D."/>
            <person name="Clamp M."/>
            <person name="Copley R.R."/>
            <person name="Doerks T."/>
            <person name="Eddy S.R."/>
            <person name="Eichler E.E."/>
            <person name="Furey T.S."/>
            <person name="Galagan J."/>
            <person name="Gilbert J.G."/>
            <person name="Harmon C."/>
            <person name="Hayashizaki Y."/>
            <person name="Haussler D."/>
            <person name="Hermjakob H."/>
            <person name="Hokamp K."/>
            <person name="Jang W."/>
            <person name="Johnson L.S."/>
            <person name="Jones T.A."/>
            <person name="Kasif S."/>
            <person name="Kaspryzk A."/>
            <person name="Kennedy S."/>
            <person name="Kent W.J."/>
            <person name="Kitts P."/>
            <person name="Koonin E.V."/>
            <person name="Korf I."/>
            <person name="Kulp D."/>
            <person name="Lancet D."/>
            <person name="Lowe T.M."/>
            <person name="McLysaght A."/>
            <person name="Mikkelsen T."/>
            <person name="Moran J.V."/>
            <person name="Mulder N."/>
            <person name="Pollara V.J."/>
            <person name="Ponting C.P."/>
            <person name="Schuler G."/>
            <person name="Schultz J."/>
            <person name="Slater G."/>
            <person name="Smit A.F."/>
            <person name="Stupka E."/>
            <person name="Szustakowski J."/>
            <person name="Thierry-Mieg D."/>
            <person name="Thierry-Mieg J."/>
            <person name="Wagner L."/>
            <person name="Wallis J."/>
            <person name="Wheeler R."/>
            <person name="Williams A."/>
            <person name="Wolf Y.I."/>
            <person name="Wolfe K.H."/>
            <person name="Yang S.P."/>
            <person name="Yeh R.F."/>
            <person name="Collins F."/>
            <person name="Guyer M.S."/>
            <person name="Peterson J."/>
            <person name="Felsenfeld A."/>
            <person name="Wetterstrand K.A."/>
            <person name="Patrinos A."/>
            <person name="Morgan M.J."/>
            <person name="de Jong P."/>
            <person name="Catanese J.J."/>
            <person name="Osoegawa K."/>
            <person name="Shizuya H."/>
            <person name="Choi S."/>
            <person name="Chen Y.J."/>
        </authorList>
    </citation>
    <scope>NUCLEOTIDE SEQUENCE [LARGE SCALE GENOMIC DNA]</scope>
</reference>
<keyword evidence="3" id="KW-1185">Reference proteome</keyword>
<accession>A0A994J5V0</accession>
<dbReference type="OpenTargets" id="ENSG00000135837"/>
<sequence length="64" mass="7158">MRSSKSKEVPLPNPRNSQSKDTVQADITTSWDALSQTKAAGNPWCTFQFQFQPSGIKARILCRC</sequence>
<evidence type="ECO:0007829" key="4">
    <source>
        <dbReference type="PeptideAtlas" id="A0A994J5V0"/>
    </source>
</evidence>
<evidence type="ECO:0000313" key="3">
    <source>
        <dbReference type="Proteomes" id="UP000005640"/>
    </source>
</evidence>
<dbReference type="Proteomes" id="UP000005640">
    <property type="component" value="Chromosome 1"/>
</dbReference>
<dbReference type="EMBL" id="AL645487">
    <property type="status" value="NOT_ANNOTATED_CDS"/>
    <property type="molecule type" value="Genomic_DNA"/>
</dbReference>
<dbReference type="AlphaFoldDB" id="A0A994J5V0"/>
<name>A0A994J5V0_HUMAN</name>
<dbReference type="HGNC" id="HGNC:24238">
    <property type="gene designation" value="CEP350"/>
</dbReference>
<keyword evidence="4" id="KW-1267">Proteomics identification</keyword>
<gene>
    <name evidence="2" type="primary">CEP350</name>
</gene>
<organism evidence="2 3">
    <name type="scientific">Homo sapiens</name>
    <name type="common">Human</name>
    <dbReference type="NCBI Taxonomy" id="9606"/>
    <lineage>
        <taxon>Eukaryota</taxon>
        <taxon>Metazoa</taxon>
        <taxon>Chordata</taxon>
        <taxon>Craniata</taxon>
        <taxon>Vertebrata</taxon>
        <taxon>Euteleostomi</taxon>
        <taxon>Mammalia</taxon>
        <taxon>Eutheria</taxon>
        <taxon>Euarchontoglires</taxon>
        <taxon>Primates</taxon>
        <taxon>Haplorrhini</taxon>
        <taxon>Catarrhini</taxon>
        <taxon>Hominidae</taxon>
        <taxon>Homo</taxon>
    </lineage>
</organism>
<dbReference type="Ensembl" id="ENST00000706262.1">
    <property type="protein sequence ID" value="ENSP00000516309.1"/>
    <property type="gene ID" value="ENSG00000135837.18"/>
</dbReference>
<reference evidence="2 3" key="2">
    <citation type="journal article" date="2004" name="Nature">
        <title>Finishing the euchromatic sequence of the human genome.</title>
        <authorList>
            <consortium name="International Human Genome Sequencing Consortium"/>
        </authorList>
    </citation>
    <scope>NUCLEOTIDE SEQUENCE [LARGE SCALE GENOMIC DNA]</scope>
</reference>
<feature type="region of interest" description="Disordered" evidence="1">
    <location>
        <begin position="1"/>
        <end position="23"/>
    </location>
</feature>
<reference evidence="2 3" key="3">
    <citation type="journal article" date="2006" name="Nature">
        <title>The DNA sequence and biological annotation of human chromosome 1.</title>
        <authorList>
            <person name="Gregory S.G."/>
            <person name="Barlow K.F."/>
            <person name="McLay K.E."/>
            <person name="Kaul R."/>
            <person name="Swarbreck D."/>
            <person name="Dunham A."/>
            <person name="Scott C.E."/>
            <person name="Howe K.L."/>
            <person name="Woodfine K."/>
            <person name="Spencer C.C."/>
            <person name="Jones M.C."/>
            <person name="Gillson C."/>
            <person name="Searle S."/>
            <person name="Zhou Y."/>
            <person name="Kokocinski F."/>
            <person name="McDonald L."/>
            <person name="Evans R."/>
            <person name="Phillips K."/>
            <person name="Atkinson A."/>
            <person name="Cooper R."/>
            <person name="Jones C."/>
            <person name="Hall R.E."/>
            <person name="Andrews T.D."/>
            <person name="Lloyd C."/>
            <person name="Ainscough R."/>
            <person name="Almeida J.P."/>
            <person name="Ambrose K.D."/>
            <person name="Anderson F."/>
            <person name="Andrew R.W."/>
            <person name="Ashwell R.I."/>
            <person name="Aubin K."/>
            <person name="Babbage A.K."/>
            <person name="Bagguley C.L."/>
            <person name="Bailey J."/>
            <person name="Beasley H."/>
            <person name="Bethel G."/>
            <person name="Bird C.P."/>
            <person name="Bray-Allen S."/>
            <person name="Brown J.Y."/>
            <person name="Brown A.J."/>
            <person name="Buckley D."/>
            <person name="Burton J."/>
            <person name="Bye J."/>
            <person name="Carder C."/>
            <person name="Chapman J.C."/>
            <person name="Clark S.Y."/>
            <person name="Clarke G."/>
            <person name="Clee C."/>
            <person name="Cobley V."/>
            <person name="Collier R.E."/>
            <person name="Corby N."/>
            <person name="Coville G.J."/>
            <person name="Davies J."/>
            <person name="Deadman R."/>
            <person name="Dunn M."/>
            <person name="Earthrowl M."/>
            <person name="Ellington A.G."/>
            <person name="Errington H."/>
            <person name="Frankish A."/>
            <person name="Frankland J."/>
            <person name="French L."/>
            <person name="Garner P."/>
            <person name="Garnett J."/>
            <person name="Gay L."/>
            <person name="Ghori M.R."/>
            <person name="Gibson R."/>
            <person name="Gilby L.M."/>
            <person name="Gillett W."/>
            <person name="Glithero R.J."/>
            <person name="Grafham D.V."/>
            <person name="Griffiths C."/>
            <person name="Griffiths-Jones S."/>
            <person name="Grocock R."/>
            <person name="Hammond S."/>
            <person name="Harrison E.S."/>
            <person name="Hart E."/>
            <person name="Haugen E."/>
            <person name="Heath P.D."/>
            <person name="Holmes S."/>
            <person name="Holt K."/>
            <person name="Howden P.J."/>
            <person name="Hunt A.R."/>
            <person name="Hunt S.E."/>
            <person name="Hunter G."/>
            <person name="Isherwood J."/>
            <person name="James R."/>
            <person name="Johnson C."/>
            <person name="Johnson D."/>
            <person name="Joy A."/>
            <person name="Kay M."/>
            <person name="Kershaw J.K."/>
            <person name="Kibukawa M."/>
            <person name="Kimberley A.M."/>
            <person name="King A."/>
            <person name="Knights A.J."/>
            <person name="Lad H."/>
            <person name="Laird G."/>
            <person name="Lawlor S."/>
            <person name="Leongamornlert D.A."/>
            <person name="Lloyd D.M."/>
            <person name="Loveland J."/>
            <person name="Lovell J."/>
            <person name="Lush M.J."/>
            <person name="Lyne R."/>
            <person name="Martin S."/>
            <person name="Mashreghi-Mohammadi M."/>
            <person name="Matthews L."/>
            <person name="Matthews N.S."/>
            <person name="McLaren S."/>
            <person name="Milne S."/>
            <person name="Mistry S."/>
            <person name="Moore M.J."/>
            <person name="Nickerson T."/>
            <person name="O'Dell C.N."/>
            <person name="Oliver K."/>
            <person name="Palmeiri A."/>
            <person name="Palmer S.A."/>
            <person name="Parker A."/>
            <person name="Patel D."/>
            <person name="Pearce A.V."/>
            <person name="Peck A.I."/>
            <person name="Pelan S."/>
            <person name="Phelps K."/>
            <person name="Phillimore B.J."/>
            <person name="Plumb R."/>
            <person name="Rajan J."/>
            <person name="Raymond C."/>
            <person name="Rouse G."/>
            <person name="Saenphimmachak C."/>
            <person name="Sehra H.K."/>
            <person name="Sheridan E."/>
            <person name="Shownkeen R."/>
            <person name="Sims S."/>
            <person name="Skuce C.D."/>
            <person name="Smith M."/>
            <person name="Steward C."/>
            <person name="Subramanian S."/>
            <person name="Sycamore N."/>
            <person name="Tracey A."/>
            <person name="Tromans A."/>
            <person name="Van Helmond Z."/>
            <person name="Wall M."/>
            <person name="Wallis J.M."/>
            <person name="White S."/>
            <person name="Whitehead S.L."/>
            <person name="Wilkinson J.E."/>
            <person name="Willey D.L."/>
            <person name="Williams H."/>
            <person name="Wilming L."/>
            <person name="Wray P.W."/>
            <person name="Wu Z."/>
            <person name="Coulson A."/>
            <person name="Vaudin M."/>
            <person name="Sulston J.E."/>
            <person name="Durbin R."/>
            <person name="Hubbard T."/>
            <person name="Wooster R."/>
            <person name="Dunham I."/>
            <person name="Carter N.P."/>
            <person name="McVean G."/>
            <person name="Ross M.T."/>
            <person name="Harrow J."/>
            <person name="Olson M.V."/>
            <person name="Beck S."/>
            <person name="Rogers J."/>
            <person name="Bentley D.R."/>
            <person name="Banerjee R."/>
            <person name="Bryant S.P."/>
            <person name="Burford D.C."/>
            <person name="Burrill W.D."/>
            <person name="Clegg S.M."/>
            <person name="Dhami P."/>
            <person name="Dovey O."/>
            <person name="Faulkner L.M."/>
            <person name="Gribble S.M."/>
            <person name="Langford C.F."/>
            <person name="Pandian R.D."/>
            <person name="Porter K.M."/>
            <person name="Prigmore E."/>
        </authorList>
    </citation>
    <scope>NUCLEOTIDE SEQUENCE [LARGE SCALE GENOMIC DNA]</scope>
</reference>
<evidence type="ECO:0000313" key="2">
    <source>
        <dbReference type="Ensembl" id="ENSP00000516309.1"/>
    </source>
</evidence>
<reference evidence="2" key="5">
    <citation type="submission" date="2025-09" db="UniProtKB">
        <authorList>
            <consortium name="Ensembl"/>
        </authorList>
    </citation>
    <scope>IDENTIFICATION</scope>
</reference>
<evidence type="ECO:0000256" key="1">
    <source>
        <dbReference type="SAM" id="MobiDB-lite"/>
    </source>
</evidence>
<reference evidence="2" key="4">
    <citation type="submission" date="2025-08" db="UniProtKB">
        <authorList>
            <consortium name="Ensembl"/>
        </authorList>
    </citation>
    <scope>IDENTIFICATION</scope>
</reference>
<dbReference type="EMBL" id="AL590632">
    <property type="status" value="NOT_ANNOTATED_CDS"/>
    <property type="molecule type" value="Genomic_DNA"/>
</dbReference>
<dbReference type="GeneTree" id="ENSGT00940000155130"/>
<dbReference type="EMBL" id="AL390718">
    <property type="status" value="NOT_ANNOTATED_CDS"/>
    <property type="molecule type" value="Genomic_DNA"/>
</dbReference>
<protein>
    <submittedName>
        <fullName evidence="2">Centrosomal protein 350</fullName>
    </submittedName>
</protein>
<dbReference type="EMBL" id="AL353708">
    <property type="status" value="NOT_ANNOTATED_CDS"/>
    <property type="molecule type" value="Genomic_DNA"/>
</dbReference>
<proteinExistence type="evidence at protein level"/>
<feature type="compositionally biased region" description="Polar residues" evidence="1">
    <location>
        <begin position="14"/>
        <end position="23"/>
    </location>
</feature>
<dbReference type="OrthoDB" id="306254at2759"/>